<keyword evidence="8" id="KW-0457">Lysine biosynthesis</keyword>
<evidence type="ECO:0000256" key="5">
    <source>
        <dbReference type="NCBIfam" id="TIGR01048"/>
    </source>
</evidence>
<dbReference type="Pfam" id="PF00278">
    <property type="entry name" value="Orn_DAP_Arg_deC"/>
    <property type="match status" value="1"/>
</dbReference>
<dbReference type="PANTHER" id="PTHR43727:SF2">
    <property type="entry name" value="GROUP IV DECARBOXYLASE"/>
    <property type="match status" value="1"/>
</dbReference>
<comment type="similarity">
    <text evidence="7">Belongs to the Orn/Lys/Arg decarboxylase class-II family.</text>
</comment>
<reference evidence="11 12" key="1">
    <citation type="submission" date="2016-11" db="EMBL/GenBank/DDBJ databases">
        <title>Study of marine rhodopsin-containing bacteria.</title>
        <authorList>
            <person name="Yoshizawa S."/>
            <person name="Kumagai Y."/>
            <person name="Kogure K."/>
        </authorList>
    </citation>
    <scope>NUCLEOTIDE SEQUENCE [LARGE SCALE GENOMIC DNA]</scope>
    <source>
        <strain evidence="11 12">SG-29</strain>
    </source>
</reference>
<evidence type="ECO:0000256" key="4">
    <source>
        <dbReference type="ARBA" id="ARBA00023239"/>
    </source>
</evidence>
<protein>
    <recommendedName>
        <fullName evidence="5 8">Diaminopimelate decarboxylase</fullName>
        <ecNumber evidence="5 8">4.1.1.20</ecNumber>
    </recommendedName>
</protein>
<evidence type="ECO:0000256" key="3">
    <source>
        <dbReference type="ARBA" id="ARBA00022898"/>
    </source>
</evidence>
<dbReference type="InterPro" id="IPR000183">
    <property type="entry name" value="Orn/DAP/Arg_de-COase"/>
</dbReference>
<dbReference type="PRINTS" id="PR01181">
    <property type="entry name" value="DAPDCRBXLASE"/>
</dbReference>
<dbReference type="PANTHER" id="PTHR43727">
    <property type="entry name" value="DIAMINOPIMELATE DECARBOXYLASE"/>
    <property type="match status" value="1"/>
</dbReference>
<accession>A0A259U3A5</accession>
<feature type="domain" description="Orn/DAP/Arg decarboxylase 2 C-terminal" evidence="9">
    <location>
        <begin position="40"/>
        <end position="369"/>
    </location>
</feature>
<evidence type="ECO:0000256" key="8">
    <source>
        <dbReference type="RuleBase" id="RU003738"/>
    </source>
</evidence>
<keyword evidence="8" id="KW-0028">Amino-acid biosynthesis</keyword>
<dbReference type="FunCoup" id="A0A259U3A5">
    <property type="interactions" value="411"/>
</dbReference>
<dbReference type="SUPFAM" id="SSF51419">
    <property type="entry name" value="PLP-binding barrel"/>
    <property type="match status" value="1"/>
</dbReference>
<dbReference type="Proteomes" id="UP000216446">
    <property type="component" value="Unassembled WGS sequence"/>
</dbReference>
<dbReference type="EC" id="4.1.1.20" evidence="5 8"/>
<dbReference type="InterPro" id="IPR022643">
    <property type="entry name" value="De-COase2_C"/>
</dbReference>
<evidence type="ECO:0000313" key="11">
    <source>
        <dbReference type="EMBL" id="OZC04499.1"/>
    </source>
</evidence>
<dbReference type="AlphaFoldDB" id="A0A259U3A5"/>
<comment type="pathway">
    <text evidence="8">Amino-acid biosynthesis; L-lysine biosynthesis via DAP pathway; L-lysine from DL-2,6-diaminopimelate: step 1/1.</text>
</comment>
<evidence type="ECO:0000259" key="10">
    <source>
        <dbReference type="Pfam" id="PF02784"/>
    </source>
</evidence>
<dbReference type="RefSeq" id="WP_179271243.1">
    <property type="nucleotide sequence ID" value="NZ_MQWB01000001.1"/>
</dbReference>
<organism evidence="11 12">
    <name type="scientific">Rubricoccus marinus</name>
    <dbReference type="NCBI Taxonomy" id="716817"/>
    <lineage>
        <taxon>Bacteria</taxon>
        <taxon>Pseudomonadati</taxon>
        <taxon>Rhodothermota</taxon>
        <taxon>Rhodothermia</taxon>
        <taxon>Rhodothermales</taxon>
        <taxon>Rubricoccaceae</taxon>
        <taxon>Rubricoccus</taxon>
    </lineage>
</organism>
<keyword evidence="4 8" id="KW-0456">Lyase</keyword>
<dbReference type="Pfam" id="PF02784">
    <property type="entry name" value="Orn_Arg_deC_N"/>
    <property type="match status" value="1"/>
</dbReference>
<evidence type="ECO:0000256" key="2">
    <source>
        <dbReference type="ARBA" id="ARBA00022793"/>
    </source>
</evidence>
<dbReference type="PRINTS" id="PR01179">
    <property type="entry name" value="ODADCRBXLASE"/>
</dbReference>
<dbReference type="GO" id="GO:0009089">
    <property type="term" value="P:lysine biosynthetic process via diaminopimelate"/>
    <property type="evidence" value="ECO:0007669"/>
    <property type="project" value="UniProtKB-UniRule"/>
</dbReference>
<dbReference type="UniPathway" id="UPA00034">
    <property type="reaction ID" value="UER00027"/>
</dbReference>
<evidence type="ECO:0000313" key="12">
    <source>
        <dbReference type="Proteomes" id="UP000216446"/>
    </source>
</evidence>
<dbReference type="SUPFAM" id="SSF50621">
    <property type="entry name" value="Alanine racemase C-terminal domain-like"/>
    <property type="match status" value="1"/>
</dbReference>
<dbReference type="InterPro" id="IPR009006">
    <property type="entry name" value="Ala_racemase/Decarboxylase_C"/>
</dbReference>
<dbReference type="EMBL" id="MQWB01000001">
    <property type="protein sequence ID" value="OZC04499.1"/>
    <property type="molecule type" value="Genomic_DNA"/>
</dbReference>
<feature type="active site" description="Proton donor" evidence="6">
    <location>
        <position position="342"/>
    </location>
</feature>
<evidence type="ECO:0000256" key="6">
    <source>
        <dbReference type="PIRSR" id="PIRSR600183-50"/>
    </source>
</evidence>
<keyword evidence="12" id="KW-1185">Reference proteome</keyword>
<comment type="cofactor">
    <cofactor evidence="1 6 8">
        <name>pyridoxal 5'-phosphate</name>
        <dbReference type="ChEBI" id="CHEBI:597326"/>
    </cofactor>
</comment>
<dbReference type="NCBIfam" id="TIGR01048">
    <property type="entry name" value="lysA"/>
    <property type="match status" value="1"/>
</dbReference>
<dbReference type="GO" id="GO:0008836">
    <property type="term" value="F:diaminopimelate decarboxylase activity"/>
    <property type="evidence" value="ECO:0007669"/>
    <property type="project" value="UniProtKB-UniRule"/>
</dbReference>
<comment type="catalytic activity">
    <reaction evidence="8">
        <text>meso-2,6-diaminopimelate + H(+) = L-lysine + CO2</text>
        <dbReference type="Rhea" id="RHEA:15101"/>
        <dbReference type="ChEBI" id="CHEBI:15378"/>
        <dbReference type="ChEBI" id="CHEBI:16526"/>
        <dbReference type="ChEBI" id="CHEBI:32551"/>
        <dbReference type="ChEBI" id="CHEBI:57791"/>
        <dbReference type="EC" id="4.1.1.20"/>
    </reaction>
</comment>
<evidence type="ECO:0000256" key="1">
    <source>
        <dbReference type="ARBA" id="ARBA00001933"/>
    </source>
</evidence>
<feature type="domain" description="Orn/DAP/Arg decarboxylase 2 N-terminal" evidence="10">
    <location>
        <begin position="58"/>
        <end position="279"/>
    </location>
</feature>
<dbReference type="InterPro" id="IPR029066">
    <property type="entry name" value="PLP-binding_barrel"/>
</dbReference>
<keyword evidence="2 8" id="KW-0210">Decarboxylase</keyword>
<gene>
    <name evidence="11" type="ORF">BSZ36_16860</name>
</gene>
<sequence length="390" mass="42149">MPTPDTDSATAIDTPTDWWRARRDALLDLARTGTPRYVYSGATLREQARKLNATGVLDRLLYAVKANAHPGILDVFYREGLGFECVSPAEVERVLGLFPGLARDRVLFTPNFVPREEYEWAFGQGVRVTVDNLYPLEAWADTFRGQDIFVRLDPGQGRGHHDHVRTAGKHSKFGIDLGDLGRLADAVAASGARVTGLHAHVGSGVDDPEAWADTAETLVAATASFPDVRILDIGGGLPVPSASGEASFDLAHAAELLRGVRQRHPEFELWAEPGRYLVAESGVLLCRVTQTKEKAGVRYIGLDSGMNSLVRPAMYGARHPIVNLSRLDAPPAGPHEVVGMICESGDAFGHDVELPESHEGDVIAVGTVGAYGASMASRYNLREPARETLL</sequence>
<dbReference type="InterPro" id="IPR022644">
    <property type="entry name" value="De-COase2_N"/>
</dbReference>
<name>A0A259U3A5_9BACT</name>
<dbReference type="Gene3D" id="3.20.20.10">
    <property type="entry name" value="Alanine racemase"/>
    <property type="match status" value="1"/>
</dbReference>
<keyword evidence="3 6" id="KW-0663">Pyridoxal phosphate</keyword>
<dbReference type="InParanoid" id="A0A259U3A5"/>
<dbReference type="InterPro" id="IPR002986">
    <property type="entry name" value="DAP_deCOOHase_LysA"/>
</dbReference>
<evidence type="ECO:0000256" key="7">
    <source>
        <dbReference type="RuleBase" id="RU003737"/>
    </source>
</evidence>
<evidence type="ECO:0000259" key="9">
    <source>
        <dbReference type="Pfam" id="PF00278"/>
    </source>
</evidence>
<feature type="modified residue" description="N6-(pyridoxal phosphate)lysine" evidence="6">
    <location>
        <position position="65"/>
    </location>
</feature>
<proteinExistence type="inferred from homology"/>
<dbReference type="Gene3D" id="2.40.37.10">
    <property type="entry name" value="Lyase, Ornithine Decarboxylase, Chain A, domain 1"/>
    <property type="match status" value="1"/>
</dbReference>
<comment type="caution">
    <text evidence="11">The sequence shown here is derived from an EMBL/GenBank/DDBJ whole genome shotgun (WGS) entry which is preliminary data.</text>
</comment>